<comment type="caution">
    <text evidence="2">The sequence shown here is derived from an EMBL/GenBank/DDBJ whole genome shotgun (WGS) entry which is preliminary data.</text>
</comment>
<organism evidence="2 3">
    <name type="scientific">Phytophthora lilii</name>
    <dbReference type="NCBI Taxonomy" id="2077276"/>
    <lineage>
        <taxon>Eukaryota</taxon>
        <taxon>Sar</taxon>
        <taxon>Stramenopiles</taxon>
        <taxon>Oomycota</taxon>
        <taxon>Peronosporomycetes</taxon>
        <taxon>Peronosporales</taxon>
        <taxon>Peronosporaceae</taxon>
        <taxon>Phytophthora</taxon>
    </lineage>
</organism>
<evidence type="ECO:0000313" key="2">
    <source>
        <dbReference type="EMBL" id="GMF66365.1"/>
    </source>
</evidence>
<feature type="compositionally biased region" description="Pro residues" evidence="1">
    <location>
        <begin position="311"/>
        <end position="321"/>
    </location>
</feature>
<evidence type="ECO:0000313" key="3">
    <source>
        <dbReference type="Proteomes" id="UP001165083"/>
    </source>
</evidence>
<reference evidence="2" key="1">
    <citation type="submission" date="2023-04" db="EMBL/GenBank/DDBJ databases">
        <title>Phytophthora lilii NBRC 32176.</title>
        <authorList>
            <person name="Ichikawa N."/>
            <person name="Sato H."/>
            <person name="Tonouchi N."/>
        </authorList>
    </citation>
    <scope>NUCLEOTIDE SEQUENCE</scope>
    <source>
        <strain evidence="2">NBRC 32176</strain>
    </source>
</reference>
<feature type="compositionally biased region" description="Basic and acidic residues" evidence="1">
    <location>
        <begin position="334"/>
        <end position="343"/>
    </location>
</feature>
<name>A0A9W6YFS4_9STRA</name>
<gene>
    <name evidence="2" type="ORF">Plil01_001882600</name>
</gene>
<sequence>MFPSFRNKADREQKQQDLLARAERRSRQTTAKRVMYEEAIWASEADKVVTTKPTTATQSSETQTDSSVQTQLDPLKKSLLTQSDPTSVDQLPYEVDIQAIPSAPELPDLPPAFAPSAPPLPPHNELTLDHTLIATPNAAHDRVKEWFIAYPGLINLRINPVKLDGSVESRYVIGVKGSLYSARSGRIGRPRSIDWSATLERVMDIANEHIHSSVNDAIERIRNWYLTHPEWASLKVQPINRTGGQSSSYYIGARGELHDLRTGERTINLDYDSPEAIDWLATESHIRRMYSDGESNSIDELGEMRREDASAPPPPPPPRPAPSLSYDQAQELLEQIRDQDDSRAAMNEYMASHPDEEVTLSGAHLDQSL</sequence>
<evidence type="ECO:0000256" key="1">
    <source>
        <dbReference type="SAM" id="MobiDB-lite"/>
    </source>
</evidence>
<proteinExistence type="predicted"/>
<feature type="region of interest" description="Disordered" evidence="1">
    <location>
        <begin position="45"/>
        <end position="71"/>
    </location>
</feature>
<feature type="compositionally biased region" description="Basic and acidic residues" evidence="1">
    <location>
        <begin position="7"/>
        <end position="26"/>
    </location>
</feature>
<dbReference type="EMBL" id="BSXW01012619">
    <property type="protein sequence ID" value="GMF66365.1"/>
    <property type="molecule type" value="Genomic_DNA"/>
</dbReference>
<feature type="compositionally biased region" description="Polar residues" evidence="1">
    <location>
        <begin position="51"/>
        <end position="71"/>
    </location>
</feature>
<accession>A0A9W6YFS4</accession>
<dbReference type="AlphaFoldDB" id="A0A9W6YFS4"/>
<feature type="region of interest" description="Disordered" evidence="1">
    <location>
        <begin position="304"/>
        <end position="369"/>
    </location>
</feature>
<dbReference type="Proteomes" id="UP001165083">
    <property type="component" value="Unassembled WGS sequence"/>
</dbReference>
<dbReference type="OrthoDB" id="10523591at2759"/>
<keyword evidence="3" id="KW-1185">Reference proteome</keyword>
<protein>
    <submittedName>
        <fullName evidence="2">Unnamed protein product</fullName>
    </submittedName>
</protein>
<feature type="region of interest" description="Disordered" evidence="1">
    <location>
        <begin position="1"/>
        <end position="32"/>
    </location>
</feature>